<dbReference type="InterPro" id="IPR011990">
    <property type="entry name" value="TPR-like_helical_dom_sf"/>
</dbReference>
<dbReference type="SUPFAM" id="SSF52540">
    <property type="entry name" value="P-loop containing nucleoside triphosphate hydrolases"/>
    <property type="match status" value="1"/>
</dbReference>
<evidence type="ECO:0000256" key="4">
    <source>
        <dbReference type="SAM" id="MobiDB-lite"/>
    </source>
</evidence>
<dbReference type="Proteomes" id="UP000317043">
    <property type="component" value="Unassembled WGS sequence"/>
</dbReference>
<organism evidence="6 7">
    <name type="scientific">Stackebrandtia endophytica</name>
    <dbReference type="NCBI Taxonomy" id="1496996"/>
    <lineage>
        <taxon>Bacteria</taxon>
        <taxon>Bacillati</taxon>
        <taxon>Actinomycetota</taxon>
        <taxon>Actinomycetes</taxon>
        <taxon>Glycomycetales</taxon>
        <taxon>Glycomycetaceae</taxon>
        <taxon>Stackebrandtia</taxon>
    </lineage>
</organism>
<dbReference type="InterPro" id="IPR016032">
    <property type="entry name" value="Sig_transdc_resp-reg_C-effctor"/>
</dbReference>
<dbReference type="CDD" id="cd15831">
    <property type="entry name" value="BTAD"/>
    <property type="match status" value="1"/>
</dbReference>
<dbReference type="Gene3D" id="1.10.10.10">
    <property type="entry name" value="Winged helix-like DNA-binding domain superfamily/Winged helix DNA-binding domain"/>
    <property type="match status" value="1"/>
</dbReference>
<dbReference type="InterPro" id="IPR002182">
    <property type="entry name" value="NB-ARC"/>
</dbReference>
<dbReference type="PANTHER" id="PTHR47691:SF3">
    <property type="entry name" value="HTH-TYPE TRANSCRIPTIONAL REGULATOR RV0890C-RELATED"/>
    <property type="match status" value="1"/>
</dbReference>
<evidence type="ECO:0000256" key="1">
    <source>
        <dbReference type="ARBA" id="ARBA00005820"/>
    </source>
</evidence>
<dbReference type="InParanoid" id="A0A543ATZ0"/>
<feature type="domain" description="OmpR/PhoB-type" evidence="5">
    <location>
        <begin position="1"/>
        <end position="94"/>
    </location>
</feature>
<dbReference type="AlphaFoldDB" id="A0A543ATZ0"/>
<dbReference type="RefSeq" id="WP_142036853.1">
    <property type="nucleotide sequence ID" value="NZ_JBHTGS010000001.1"/>
</dbReference>
<dbReference type="GO" id="GO:0000160">
    <property type="term" value="P:phosphorelay signal transduction system"/>
    <property type="evidence" value="ECO:0007669"/>
    <property type="project" value="InterPro"/>
</dbReference>
<accession>A0A543ATZ0</accession>
<dbReference type="Gene3D" id="1.25.40.10">
    <property type="entry name" value="Tetratricopeptide repeat domain"/>
    <property type="match status" value="2"/>
</dbReference>
<dbReference type="GO" id="GO:0003677">
    <property type="term" value="F:DNA binding"/>
    <property type="evidence" value="ECO:0007669"/>
    <property type="project" value="UniProtKB-UniRule"/>
</dbReference>
<sequence length="990" mass="107381">MHFAILGPVEVTTGDGKPVRVPEARIRALLADLLAHHGQVVSADRLMEHLWGDNPPARGKAVLRSKVSQLRRVLADDDGGARITWQAPGYRIDLGTGQLDLARFEELVGRAAQSPPPRRAALLSEALRLWRGEPLPEIADQGFAAAILTRLTEQRLGAIEARLAALLEVGDDRDLIGELSQQVQDHPLRERLRMTHMRALYRAGRQADALESFQEYRRLLADELGLTPGHELSALHQAILRQEPGLSPAPAVTTGNLPHPATPLIGRDRMVEEVGDRLTTDTVVTLTGPGGVGKTRLAVEVAGSLRSQYPDGVWFIDLTALAGEQSTVDELNELIATTVEATGDCPAVPAHSSIGHRLESFLRHKRALLILDNGEHVVDAAAAVATRLARLDSDVRILTTSREPLGVPGERLVAVEPLTDADGVRLFTAHAERAGFSPGTADADALTEICRHLDGIPLALELAATRVGALGPSELARRLRERSEPPTAPRRGVPDRQRTVWNTIDWSWRLLTGPERTVLARLSPHRQPFTLAAATAIAGFADVTAGEVPELVARLTDRSLLTFDGDRYRMLNSVGQYGRDRLAESTDHATSHQRFLGHYLDLANRANLLGSGQVGWLARLDAEAGNLREAVRLAAEIGESADGMRLVNSLAWYWLLRGRLTEASAAFDRFAAEDSDAGDAAIAAAWRAGIANRRGEPGADGRAIRFDDIADPGARARARWFLAHSRLGRTDGSESRLIALTIDEGGDWERAAGHATSGYLLIDAGDLDAAHTEASKAWKAFSDLGDEWGVLYAGGCLAELAELDDDPATARRLHEEGLAIAERLNLRTELTRVHSRLGRIALLGDRLSEAEEHYRTAARLADEQCDALVAHVAEVGVELVAATRDHIDGGDAGPRSEATVVTALTELLTQSGRRFPGQAAQLLGTLAVLRERDRLTLTDGGWLRVADGLRTRLGAADFDEGLSRGRRMAVHEHLDWLTRRPALHRVDDGT</sequence>
<dbReference type="SMART" id="SM01043">
    <property type="entry name" value="BTAD"/>
    <property type="match status" value="1"/>
</dbReference>
<evidence type="ECO:0000313" key="7">
    <source>
        <dbReference type="Proteomes" id="UP000317043"/>
    </source>
</evidence>
<dbReference type="Pfam" id="PF00931">
    <property type="entry name" value="NB-ARC"/>
    <property type="match status" value="1"/>
</dbReference>
<dbReference type="SUPFAM" id="SSF48452">
    <property type="entry name" value="TPR-like"/>
    <property type="match status" value="2"/>
</dbReference>
<dbReference type="InterPro" id="IPR036388">
    <property type="entry name" value="WH-like_DNA-bd_sf"/>
</dbReference>
<dbReference type="SUPFAM" id="SSF46894">
    <property type="entry name" value="C-terminal effector domain of the bipartite response regulators"/>
    <property type="match status" value="1"/>
</dbReference>
<dbReference type="PROSITE" id="PS51755">
    <property type="entry name" value="OMPR_PHOB"/>
    <property type="match status" value="1"/>
</dbReference>
<proteinExistence type="inferred from homology"/>
<dbReference type="Pfam" id="PF00486">
    <property type="entry name" value="Trans_reg_C"/>
    <property type="match status" value="1"/>
</dbReference>
<dbReference type="PRINTS" id="PR00364">
    <property type="entry name" value="DISEASERSIST"/>
</dbReference>
<reference evidence="6 7" key="1">
    <citation type="submission" date="2019-06" db="EMBL/GenBank/DDBJ databases">
        <title>Sequencing the genomes of 1000 actinobacteria strains.</title>
        <authorList>
            <person name="Klenk H.-P."/>
        </authorList>
    </citation>
    <scope>NUCLEOTIDE SEQUENCE [LARGE SCALE GENOMIC DNA]</scope>
    <source>
        <strain evidence="6 7">DSM 45928</strain>
    </source>
</reference>
<protein>
    <submittedName>
        <fullName evidence="6">Putative ATPase</fullName>
    </submittedName>
</protein>
<evidence type="ECO:0000313" key="6">
    <source>
        <dbReference type="EMBL" id="TQL76047.1"/>
    </source>
</evidence>
<dbReference type="OrthoDB" id="3194665at2"/>
<dbReference type="EMBL" id="VFOW01000001">
    <property type="protein sequence ID" value="TQL76047.1"/>
    <property type="molecule type" value="Genomic_DNA"/>
</dbReference>
<dbReference type="SMART" id="SM00862">
    <property type="entry name" value="Trans_reg_C"/>
    <property type="match status" value="1"/>
</dbReference>
<dbReference type="GO" id="GO:0006355">
    <property type="term" value="P:regulation of DNA-templated transcription"/>
    <property type="evidence" value="ECO:0007669"/>
    <property type="project" value="InterPro"/>
</dbReference>
<evidence type="ECO:0000256" key="2">
    <source>
        <dbReference type="ARBA" id="ARBA00023125"/>
    </source>
</evidence>
<keyword evidence="7" id="KW-1185">Reference proteome</keyword>
<evidence type="ECO:0000256" key="3">
    <source>
        <dbReference type="PROSITE-ProRule" id="PRU01091"/>
    </source>
</evidence>
<comment type="similarity">
    <text evidence="1">Belongs to the AfsR/DnrI/RedD regulatory family.</text>
</comment>
<keyword evidence="2 3" id="KW-0238">DNA-binding</keyword>
<dbReference type="Gene3D" id="3.40.50.300">
    <property type="entry name" value="P-loop containing nucleotide triphosphate hydrolases"/>
    <property type="match status" value="1"/>
</dbReference>
<dbReference type="PANTHER" id="PTHR47691">
    <property type="entry name" value="REGULATOR-RELATED"/>
    <property type="match status" value="1"/>
</dbReference>
<feature type="DNA-binding region" description="OmpR/PhoB-type" evidence="3">
    <location>
        <begin position="1"/>
        <end position="94"/>
    </location>
</feature>
<dbReference type="InterPro" id="IPR001867">
    <property type="entry name" value="OmpR/PhoB-type_DNA-bd"/>
</dbReference>
<dbReference type="InterPro" id="IPR027417">
    <property type="entry name" value="P-loop_NTPase"/>
</dbReference>
<comment type="caution">
    <text evidence="6">The sequence shown here is derived from an EMBL/GenBank/DDBJ whole genome shotgun (WGS) entry which is preliminary data.</text>
</comment>
<name>A0A543ATZ0_9ACTN</name>
<feature type="region of interest" description="Disordered" evidence="4">
    <location>
        <begin position="477"/>
        <end position="496"/>
    </location>
</feature>
<gene>
    <name evidence="6" type="ORF">FB566_1567</name>
</gene>
<dbReference type="GO" id="GO:0043531">
    <property type="term" value="F:ADP binding"/>
    <property type="evidence" value="ECO:0007669"/>
    <property type="project" value="InterPro"/>
</dbReference>
<dbReference type="InterPro" id="IPR005158">
    <property type="entry name" value="BTAD"/>
</dbReference>
<dbReference type="Pfam" id="PF03704">
    <property type="entry name" value="BTAD"/>
    <property type="match status" value="1"/>
</dbReference>
<evidence type="ECO:0000259" key="5">
    <source>
        <dbReference type="PROSITE" id="PS51755"/>
    </source>
</evidence>